<keyword evidence="3" id="KW-1185">Reference proteome</keyword>
<dbReference type="PANTHER" id="PTHR33573">
    <property type="entry name" value="CASP-LIKE PROTEIN 4A4"/>
    <property type="match status" value="1"/>
</dbReference>
<keyword evidence="1" id="KW-1133">Transmembrane helix</keyword>
<gene>
    <name evidence="2" type="ORF">VNO78_14734</name>
</gene>
<proteinExistence type="predicted"/>
<evidence type="ECO:0000313" key="3">
    <source>
        <dbReference type="Proteomes" id="UP001386955"/>
    </source>
</evidence>
<keyword evidence="1" id="KW-0472">Membrane</keyword>
<feature type="transmembrane region" description="Helical" evidence="1">
    <location>
        <begin position="20"/>
        <end position="40"/>
    </location>
</feature>
<sequence length="129" mass="14699">MISKSRLWKTLTHPISNISIAILFFRILAFVFLLLSLFFISVDTRTDNVTGAEIKFHHIYAYRGHLFDFFGDKMISYLLISGSAAKLGLTVEQDTQYSSIDSFADKANVSASLLLHCHNINFHFLCFTK</sequence>
<accession>A0AAN9XIJ1</accession>
<comment type="caution">
    <text evidence="2">The sequence shown here is derived from an EMBL/GenBank/DDBJ whole genome shotgun (WGS) entry which is preliminary data.</text>
</comment>
<dbReference type="EMBL" id="JAYMYS010000004">
    <property type="protein sequence ID" value="KAK7394212.1"/>
    <property type="molecule type" value="Genomic_DNA"/>
</dbReference>
<dbReference type="Proteomes" id="UP001386955">
    <property type="component" value="Unassembled WGS sequence"/>
</dbReference>
<reference evidence="2 3" key="1">
    <citation type="submission" date="2024-01" db="EMBL/GenBank/DDBJ databases">
        <title>The genomes of 5 underutilized Papilionoideae crops provide insights into root nodulation and disease resistanc.</title>
        <authorList>
            <person name="Jiang F."/>
        </authorList>
    </citation>
    <scope>NUCLEOTIDE SEQUENCE [LARGE SCALE GENOMIC DNA]</scope>
    <source>
        <strain evidence="2">DUOXIRENSHENG_FW03</strain>
        <tissue evidence="2">Leaves</tissue>
    </source>
</reference>
<keyword evidence="1" id="KW-0812">Transmembrane</keyword>
<name>A0AAN9XIJ1_PSOTE</name>
<evidence type="ECO:0000256" key="1">
    <source>
        <dbReference type="SAM" id="Phobius"/>
    </source>
</evidence>
<evidence type="ECO:0000313" key="2">
    <source>
        <dbReference type="EMBL" id="KAK7394212.1"/>
    </source>
</evidence>
<dbReference type="PANTHER" id="PTHR33573:SF40">
    <property type="entry name" value="CASP-LIKE PROTEIN 4D2"/>
    <property type="match status" value="1"/>
</dbReference>
<organism evidence="2 3">
    <name type="scientific">Psophocarpus tetragonolobus</name>
    <name type="common">Winged bean</name>
    <name type="synonym">Dolichos tetragonolobus</name>
    <dbReference type="NCBI Taxonomy" id="3891"/>
    <lineage>
        <taxon>Eukaryota</taxon>
        <taxon>Viridiplantae</taxon>
        <taxon>Streptophyta</taxon>
        <taxon>Embryophyta</taxon>
        <taxon>Tracheophyta</taxon>
        <taxon>Spermatophyta</taxon>
        <taxon>Magnoliopsida</taxon>
        <taxon>eudicotyledons</taxon>
        <taxon>Gunneridae</taxon>
        <taxon>Pentapetalae</taxon>
        <taxon>rosids</taxon>
        <taxon>fabids</taxon>
        <taxon>Fabales</taxon>
        <taxon>Fabaceae</taxon>
        <taxon>Papilionoideae</taxon>
        <taxon>50 kb inversion clade</taxon>
        <taxon>NPAAA clade</taxon>
        <taxon>indigoferoid/millettioid clade</taxon>
        <taxon>Phaseoleae</taxon>
        <taxon>Psophocarpus</taxon>
    </lineage>
</organism>
<protein>
    <submittedName>
        <fullName evidence="2">Uncharacterized protein</fullName>
    </submittedName>
</protein>
<dbReference type="AlphaFoldDB" id="A0AAN9XIJ1"/>